<protein>
    <submittedName>
        <fullName evidence="2">Uncharacterized protein</fullName>
    </submittedName>
</protein>
<feature type="region of interest" description="Disordered" evidence="1">
    <location>
        <begin position="47"/>
        <end position="71"/>
    </location>
</feature>
<dbReference type="AlphaFoldDB" id="A0A165ZRA3"/>
<name>A0A165ZRA3_9AGAM</name>
<evidence type="ECO:0000256" key="1">
    <source>
        <dbReference type="SAM" id="MobiDB-lite"/>
    </source>
</evidence>
<keyword evidence="3" id="KW-1185">Reference proteome</keyword>
<organism evidence="2 3">
    <name type="scientific">Sistotremastrum suecicum HHB10207 ss-3</name>
    <dbReference type="NCBI Taxonomy" id="1314776"/>
    <lineage>
        <taxon>Eukaryota</taxon>
        <taxon>Fungi</taxon>
        <taxon>Dikarya</taxon>
        <taxon>Basidiomycota</taxon>
        <taxon>Agaricomycotina</taxon>
        <taxon>Agaricomycetes</taxon>
        <taxon>Sistotremastrales</taxon>
        <taxon>Sistotremastraceae</taxon>
        <taxon>Sistotremastrum</taxon>
    </lineage>
</organism>
<dbReference type="Proteomes" id="UP000076798">
    <property type="component" value="Unassembled WGS sequence"/>
</dbReference>
<feature type="compositionally biased region" description="Basic and acidic residues" evidence="1">
    <location>
        <begin position="62"/>
        <end position="71"/>
    </location>
</feature>
<proteinExistence type="predicted"/>
<evidence type="ECO:0000313" key="2">
    <source>
        <dbReference type="EMBL" id="KZT34559.1"/>
    </source>
</evidence>
<gene>
    <name evidence="2" type="ORF">SISSUDRAFT_1065240</name>
</gene>
<reference evidence="2 3" key="1">
    <citation type="journal article" date="2016" name="Mol. Biol. Evol.">
        <title>Comparative Genomics of Early-Diverging Mushroom-Forming Fungi Provides Insights into the Origins of Lignocellulose Decay Capabilities.</title>
        <authorList>
            <person name="Nagy L.G."/>
            <person name="Riley R."/>
            <person name="Tritt A."/>
            <person name="Adam C."/>
            <person name="Daum C."/>
            <person name="Floudas D."/>
            <person name="Sun H."/>
            <person name="Yadav J.S."/>
            <person name="Pangilinan J."/>
            <person name="Larsson K.H."/>
            <person name="Matsuura K."/>
            <person name="Barry K."/>
            <person name="Labutti K."/>
            <person name="Kuo R."/>
            <person name="Ohm R.A."/>
            <person name="Bhattacharya S.S."/>
            <person name="Shirouzu T."/>
            <person name="Yoshinaga Y."/>
            <person name="Martin F.M."/>
            <person name="Grigoriev I.V."/>
            <person name="Hibbett D.S."/>
        </authorList>
    </citation>
    <scope>NUCLEOTIDE SEQUENCE [LARGE SCALE GENOMIC DNA]</scope>
    <source>
        <strain evidence="2 3">HHB10207 ss-3</strain>
    </source>
</reference>
<accession>A0A165ZRA3</accession>
<evidence type="ECO:0000313" key="3">
    <source>
        <dbReference type="Proteomes" id="UP000076798"/>
    </source>
</evidence>
<dbReference type="EMBL" id="KV428176">
    <property type="protein sequence ID" value="KZT34559.1"/>
    <property type="molecule type" value="Genomic_DNA"/>
</dbReference>
<sequence>MAMIPPLPVHVYLAAFEAPRRLRDVLILSHLLVSALSKKIRVVLSQPPPPPKIVAKHRRGDHAHDWDDGND</sequence>